<dbReference type="InterPro" id="IPR013057">
    <property type="entry name" value="AA_transpt_TM"/>
</dbReference>
<evidence type="ECO:0000256" key="4">
    <source>
        <dbReference type="ARBA" id="ARBA00023136"/>
    </source>
</evidence>
<proteinExistence type="predicted"/>
<dbReference type="GO" id="GO:0016020">
    <property type="term" value="C:membrane"/>
    <property type="evidence" value="ECO:0007669"/>
    <property type="project" value="UniProtKB-SubCell"/>
</dbReference>
<comment type="caution">
    <text evidence="7">The sequence shown here is derived from an EMBL/GenBank/DDBJ whole genome shotgun (WGS) entry which is preliminary data.</text>
</comment>
<feature type="transmembrane region" description="Helical" evidence="5">
    <location>
        <begin position="144"/>
        <end position="163"/>
    </location>
</feature>
<dbReference type="OrthoDB" id="1684102at2759"/>
<dbReference type="Proteomes" id="UP001165065">
    <property type="component" value="Unassembled WGS sequence"/>
</dbReference>
<feature type="transmembrane region" description="Helical" evidence="5">
    <location>
        <begin position="395"/>
        <end position="416"/>
    </location>
</feature>
<dbReference type="Pfam" id="PF01490">
    <property type="entry name" value="Aa_trans"/>
    <property type="match status" value="1"/>
</dbReference>
<keyword evidence="4 5" id="KW-0472">Membrane</keyword>
<dbReference type="PANTHER" id="PTHR22950">
    <property type="entry name" value="AMINO ACID TRANSPORTER"/>
    <property type="match status" value="1"/>
</dbReference>
<dbReference type="AlphaFoldDB" id="A0A9W7G539"/>
<reference evidence="8" key="1">
    <citation type="journal article" date="2023" name="Commun. Biol.">
        <title>Genome analysis of Parmales, the sister group of diatoms, reveals the evolutionary specialization of diatoms from phago-mixotrophs to photoautotrophs.</title>
        <authorList>
            <person name="Ban H."/>
            <person name="Sato S."/>
            <person name="Yoshikawa S."/>
            <person name="Yamada K."/>
            <person name="Nakamura Y."/>
            <person name="Ichinomiya M."/>
            <person name="Sato N."/>
            <person name="Blanc-Mathieu R."/>
            <person name="Endo H."/>
            <person name="Kuwata A."/>
            <person name="Ogata H."/>
        </authorList>
    </citation>
    <scope>NUCLEOTIDE SEQUENCE [LARGE SCALE GENOMIC DNA]</scope>
</reference>
<feature type="transmembrane region" description="Helical" evidence="5">
    <location>
        <begin position="355"/>
        <end position="374"/>
    </location>
</feature>
<feature type="transmembrane region" description="Helical" evidence="5">
    <location>
        <begin position="110"/>
        <end position="132"/>
    </location>
</feature>
<gene>
    <name evidence="7" type="ORF">TrCOL_g3261</name>
</gene>
<feature type="transmembrane region" description="Helical" evidence="5">
    <location>
        <begin position="202"/>
        <end position="227"/>
    </location>
</feature>
<dbReference type="EMBL" id="BRYA01000783">
    <property type="protein sequence ID" value="GMI32494.1"/>
    <property type="molecule type" value="Genomic_DNA"/>
</dbReference>
<feature type="domain" description="Amino acid transporter transmembrane" evidence="6">
    <location>
        <begin position="61"/>
        <end position="411"/>
    </location>
</feature>
<keyword evidence="8" id="KW-1185">Reference proteome</keyword>
<evidence type="ECO:0000256" key="2">
    <source>
        <dbReference type="ARBA" id="ARBA00022692"/>
    </source>
</evidence>
<evidence type="ECO:0000259" key="6">
    <source>
        <dbReference type="Pfam" id="PF01490"/>
    </source>
</evidence>
<dbReference type="GO" id="GO:0015179">
    <property type="term" value="F:L-amino acid transmembrane transporter activity"/>
    <property type="evidence" value="ECO:0007669"/>
    <property type="project" value="TreeGrafter"/>
</dbReference>
<name>A0A9W7G539_9STRA</name>
<keyword evidence="3 5" id="KW-1133">Transmembrane helix</keyword>
<accession>A0A9W7G539</accession>
<keyword evidence="2 5" id="KW-0812">Transmembrane</keyword>
<evidence type="ECO:0000256" key="1">
    <source>
        <dbReference type="ARBA" id="ARBA00004141"/>
    </source>
</evidence>
<organism evidence="7 8">
    <name type="scientific">Triparma columacea</name>
    <dbReference type="NCBI Taxonomy" id="722753"/>
    <lineage>
        <taxon>Eukaryota</taxon>
        <taxon>Sar</taxon>
        <taxon>Stramenopiles</taxon>
        <taxon>Ochrophyta</taxon>
        <taxon>Bolidophyceae</taxon>
        <taxon>Parmales</taxon>
        <taxon>Triparmaceae</taxon>
        <taxon>Triparma</taxon>
    </lineage>
</organism>
<sequence>MLGVSVGGFLWSARNLIWVKRRIELQRDIGVYGGGLDDDGEEVELLLQGGDEEEGGRKIKEGDGDVTFAGLVEYTLGDTKGKGVKAMIMCQQFGIVLTYFIFISTNLSSIGLSLSPHLIVGLVAITQIPLSWIKDISKLSSTNMLANCLIAYGLITVTIYALFRTPENSSDTDDDVLPPPPSVIPEVGVSRRLELSPIRPQWYLFIGMSVLLFEGLITLILPLHSACKDAKLKKDFEGILVKVVISIVTFYAVFAVVSWWSFGDDVHVVLTASLPKGNWSRSVQVCYSLAVLFTFPLQNFPALTIVTAAMHGKLGGGEWVEFGGGRIRWEHVRCLTTTAVVIGLALVSVELEDSLSHLVSLVGSCFGIPLAFIVPSLMQNSFGTDVSEGRRKTNGMVVGFGVITMAAAGMATILTWNENTEG</sequence>
<feature type="transmembrane region" description="Helical" evidence="5">
    <location>
        <begin position="239"/>
        <end position="262"/>
    </location>
</feature>
<evidence type="ECO:0000313" key="8">
    <source>
        <dbReference type="Proteomes" id="UP001165065"/>
    </source>
</evidence>
<comment type="subcellular location">
    <subcellularLocation>
        <location evidence="1">Membrane</location>
        <topology evidence="1">Multi-pass membrane protein</topology>
    </subcellularLocation>
</comment>
<protein>
    <recommendedName>
        <fullName evidence="6">Amino acid transporter transmembrane domain-containing protein</fullName>
    </recommendedName>
</protein>
<evidence type="ECO:0000256" key="5">
    <source>
        <dbReference type="SAM" id="Phobius"/>
    </source>
</evidence>
<evidence type="ECO:0000313" key="7">
    <source>
        <dbReference type="EMBL" id="GMI32494.1"/>
    </source>
</evidence>
<dbReference type="PANTHER" id="PTHR22950:SF666">
    <property type="entry name" value="VACUOLAR AMINO ACID TRANSPORTER 4"/>
    <property type="match status" value="1"/>
</dbReference>
<evidence type="ECO:0000256" key="3">
    <source>
        <dbReference type="ARBA" id="ARBA00022989"/>
    </source>
</evidence>